<reference evidence="2" key="1">
    <citation type="submission" date="2022-06" db="EMBL/GenBank/DDBJ databases">
        <title>Aeoliella straminimaris, a novel planctomycete from sediments.</title>
        <authorList>
            <person name="Vitorino I.R."/>
            <person name="Lage O.M."/>
        </authorList>
    </citation>
    <scope>NUCLEOTIDE SEQUENCE</scope>
    <source>
        <strain evidence="2">ICT_H6.2</strain>
    </source>
</reference>
<dbReference type="EMBL" id="JAMXLR010000036">
    <property type="protein sequence ID" value="MCO6044497.1"/>
    <property type="molecule type" value="Genomic_DNA"/>
</dbReference>
<dbReference type="Proteomes" id="UP001155241">
    <property type="component" value="Unassembled WGS sequence"/>
</dbReference>
<protein>
    <submittedName>
        <fullName evidence="2">Uncharacterized protein</fullName>
    </submittedName>
</protein>
<name>A0A9X2FAE8_9BACT</name>
<dbReference type="RefSeq" id="WP_252852600.1">
    <property type="nucleotide sequence ID" value="NZ_JAMXLR010000036.1"/>
</dbReference>
<accession>A0A9X2FAE8</accession>
<dbReference type="AlphaFoldDB" id="A0A9X2FAE8"/>
<proteinExistence type="predicted"/>
<comment type="caution">
    <text evidence="2">The sequence shown here is derived from an EMBL/GenBank/DDBJ whole genome shotgun (WGS) entry which is preliminary data.</text>
</comment>
<evidence type="ECO:0000313" key="3">
    <source>
        <dbReference type="Proteomes" id="UP001155241"/>
    </source>
</evidence>
<keyword evidence="1" id="KW-0812">Transmembrane</keyword>
<keyword evidence="1" id="KW-1133">Transmembrane helix</keyword>
<evidence type="ECO:0000313" key="2">
    <source>
        <dbReference type="EMBL" id="MCO6044497.1"/>
    </source>
</evidence>
<keyword evidence="1" id="KW-0472">Membrane</keyword>
<feature type="transmembrane region" description="Helical" evidence="1">
    <location>
        <begin position="15"/>
        <end position="37"/>
    </location>
</feature>
<organism evidence="2 3">
    <name type="scientific">Aeoliella straminimaris</name>
    <dbReference type="NCBI Taxonomy" id="2954799"/>
    <lineage>
        <taxon>Bacteria</taxon>
        <taxon>Pseudomonadati</taxon>
        <taxon>Planctomycetota</taxon>
        <taxon>Planctomycetia</taxon>
        <taxon>Pirellulales</taxon>
        <taxon>Lacipirellulaceae</taxon>
        <taxon>Aeoliella</taxon>
    </lineage>
</organism>
<evidence type="ECO:0000256" key="1">
    <source>
        <dbReference type="SAM" id="Phobius"/>
    </source>
</evidence>
<gene>
    <name evidence="2" type="ORF">NG895_11330</name>
</gene>
<sequence>MEFQEDSTYRARPRFSLLTLVLVTTIVGLSITVVLLYRELAPLRTEVRTLREETGQLLVDDPTKLQAIEIETYNDWAWKWRVWVPPETAWIVGTKVEEIPPKGEFPAVSGLTLRHMKEGRETLITARIETKPTGELRCAIACEGVTTYEPIATEEAKWLLEGSRGSSFNGVGSTIRVAESGTPFTLLRKRVFYQSATGSIPPIPEPNATDGLLIWLEEQK</sequence>
<keyword evidence="3" id="KW-1185">Reference proteome</keyword>